<keyword evidence="2" id="KW-1185">Reference proteome</keyword>
<proteinExistence type="predicted"/>
<dbReference type="Proteomes" id="UP000039324">
    <property type="component" value="Unassembled WGS sequence"/>
</dbReference>
<organism evidence="1 2">
    <name type="scientific">Plasmodiophora brassicae</name>
    <name type="common">Clubroot disease agent</name>
    <dbReference type="NCBI Taxonomy" id="37360"/>
    <lineage>
        <taxon>Eukaryota</taxon>
        <taxon>Sar</taxon>
        <taxon>Rhizaria</taxon>
        <taxon>Endomyxa</taxon>
        <taxon>Phytomyxea</taxon>
        <taxon>Plasmodiophorida</taxon>
        <taxon>Plasmodiophoridae</taxon>
        <taxon>Plasmodiophora</taxon>
    </lineage>
</organism>
<gene>
    <name evidence="1" type="ORF">PBRA_007760</name>
</gene>
<reference evidence="1 2" key="1">
    <citation type="submission" date="2015-02" db="EMBL/GenBank/DDBJ databases">
        <authorList>
            <person name="Chooi Y.-H."/>
        </authorList>
    </citation>
    <scope>NUCLEOTIDE SEQUENCE [LARGE SCALE GENOMIC DNA]</scope>
    <source>
        <strain evidence="1">E3</strain>
    </source>
</reference>
<protein>
    <submittedName>
        <fullName evidence="1">Uncharacterized protein</fullName>
    </submittedName>
</protein>
<evidence type="ECO:0000313" key="1">
    <source>
        <dbReference type="EMBL" id="CEP00026.1"/>
    </source>
</evidence>
<dbReference type="EMBL" id="CDSF01000096">
    <property type="protein sequence ID" value="CEP00026.1"/>
    <property type="molecule type" value="Genomic_DNA"/>
</dbReference>
<sequence length="263" mass="29756">MASIDLVEIEMASIDEAAKAFTDLPRLALTLMTGRHLSRCCLWRPPALGMEFETQLELKNFIEGFAKSIIIKFKTFAKASRSVQLFGHEGAWARGDRYCNFKTESGKADRSVKSSCTMNISFTSYDFGRRRYVFKRDRFCLSHNHLVEVSSPATAIVNDQWDLTPEQMSYILNLGKYSLPFPMVTRMLSDQFSDCRIQKPLLHRPLRKGKLQAFGGDRDAMDSLVKMGRSHEEHDGFRCAAVAVTRQLIRDVHASGNDTDTAG</sequence>
<evidence type="ECO:0000313" key="2">
    <source>
        <dbReference type="Proteomes" id="UP000039324"/>
    </source>
</evidence>
<accession>A0A0G4IY84</accession>
<name>A0A0G4IY84_PLABS</name>
<dbReference type="AlphaFoldDB" id="A0A0G4IY84"/>